<name>A0A975B168_9BACT</name>
<gene>
    <name evidence="1" type="ORF">GJV85_09595</name>
</gene>
<sequence>MLELGISQVQNQFTKLLNQTVLIVDKKSHIKKAVISKKDLSEGAFNKFTGILNSDFKTDDEKYNRMVL</sequence>
<dbReference type="EMBL" id="CP046072">
    <property type="protein sequence ID" value="QSZ42347.1"/>
    <property type="molecule type" value="Genomic_DNA"/>
</dbReference>
<evidence type="ECO:0000313" key="1">
    <source>
        <dbReference type="EMBL" id="QSZ42347.1"/>
    </source>
</evidence>
<organism evidence="1 2">
    <name type="scientific">Sulfurimonas aquatica</name>
    <dbReference type="NCBI Taxonomy" id="2672570"/>
    <lineage>
        <taxon>Bacteria</taxon>
        <taxon>Pseudomonadati</taxon>
        <taxon>Campylobacterota</taxon>
        <taxon>Epsilonproteobacteria</taxon>
        <taxon>Campylobacterales</taxon>
        <taxon>Sulfurimonadaceae</taxon>
        <taxon>Sulfurimonas</taxon>
    </lineage>
</organism>
<protein>
    <submittedName>
        <fullName evidence="1">Type II toxin-antitoxin system Phd/YefM family antitoxin</fullName>
    </submittedName>
</protein>
<reference evidence="1" key="2">
    <citation type="submission" date="2021-04" db="EMBL/GenBank/DDBJ databases">
        <title>Isolation and characterization of a novel species of the genus Sulfurimonas.</title>
        <authorList>
            <person name="Fukui M."/>
        </authorList>
    </citation>
    <scope>NUCLEOTIDE SEQUENCE</scope>
    <source>
        <strain evidence="1">H1576</strain>
    </source>
</reference>
<dbReference type="KEGG" id="saqt:GJV85_09595"/>
<accession>A0A975B168</accession>
<dbReference type="AlphaFoldDB" id="A0A975B168"/>
<evidence type="ECO:0000313" key="2">
    <source>
        <dbReference type="Proteomes" id="UP000671852"/>
    </source>
</evidence>
<reference evidence="1" key="1">
    <citation type="submission" date="2019-11" db="EMBL/GenBank/DDBJ databases">
        <authorList>
            <person name="Kojima H."/>
        </authorList>
    </citation>
    <scope>NUCLEOTIDE SEQUENCE</scope>
    <source>
        <strain evidence="1">H1576</strain>
    </source>
</reference>
<proteinExistence type="predicted"/>
<dbReference type="Proteomes" id="UP000671852">
    <property type="component" value="Chromosome"/>
</dbReference>
<dbReference type="RefSeq" id="WP_207561164.1">
    <property type="nucleotide sequence ID" value="NZ_CP046072.1"/>
</dbReference>
<keyword evidence="2" id="KW-1185">Reference proteome</keyword>